<organism evidence="1 2">
    <name type="scientific">Extensimonas vulgaris</name>
    <dbReference type="NCBI Taxonomy" id="1031594"/>
    <lineage>
        <taxon>Bacteria</taxon>
        <taxon>Pseudomonadati</taxon>
        <taxon>Pseudomonadota</taxon>
        <taxon>Betaproteobacteria</taxon>
        <taxon>Burkholderiales</taxon>
        <taxon>Comamonadaceae</taxon>
        <taxon>Extensimonas</taxon>
    </lineage>
</organism>
<protein>
    <submittedName>
        <fullName evidence="1">Uncharacterized protein</fullName>
    </submittedName>
</protein>
<reference evidence="1 2" key="1">
    <citation type="submission" date="2018-07" db="EMBL/GenBank/DDBJ databases">
        <title>Genomic Encyclopedia of Type Strains, Phase IV (KMG-IV): sequencing the most valuable type-strain genomes for metagenomic binning, comparative biology and taxonomic classification.</title>
        <authorList>
            <person name="Goeker M."/>
        </authorList>
    </citation>
    <scope>NUCLEOTIDE SEQUENCE [LARGE SCALE GENOMIC DNA]</scope>
    <source>
        <strain evidence="1 2">DSM 100911</strain>
    </source>
</reference>
<dbReference type="RefSeq" id="WP_114482296.1">
    <property type="nucleotide sequence ID" value="NZ_QPJU01000002.1"/>
</dbReference>
<comment type="caution">
    <text evidence="1">The sequence shown here is derived from an EMBL/GenBank/DDBJ whole genome shotgun (WGS) entry which is preliminary data.</text>
</comment>
<name>A0A369AR29_9BURK</name>
<gene>
    <name evidence="1" type="ORF">DFR45_10297</name>
</gene>
<evidence type="ECO:0000313" key="2">
    <source>
        <dbReference type="Proteomes" id="UP000252174"/>
    </source>
</evidence>
<dbReference type="AlphaFoldDB" id="A0A369AR29"/>
<dbReference type="OrthoDB" id="5432576at2"/>
<evidence type="ECO:0000313" key="1">
    <source>
        <dbReference type="EMBL" id="RCX10696.1"/>
    </source>
</evidence>
<dbReference type="Proteomes" id="UP000252174">
    <property type="component" value="Unassembled WGS sequence"/>
</dbReference>
<sequence>MPITLSDGARTITLRDDVQWVDEFGWQPVSQSIDYTLSGAVVIEPYQLQGGRPITLAGADDRAWITYADVQQLQSWASEAGKTLQLTLRGSTRSVVFDARSGSAIAAAPVAYIDDANLPGDWWAVTAIKLLEV</sequence>
<dbReference type="EMBL" id="QPJU01000002">
    <property type="protein sequence ID" value="RCX10696.1"/>
    <property type="molecule type" value="Genomic_DNA"/>
</dbReference>
<accession>A0A369AR29</accession>
<keyword evidence="2" id="KW-1185">Reference proteome</keyword>
<proteinExistence type="predicted"/>